<reference evidence="1 2" key="1">
    <citation type="submission" date="2018-11" db="EMBL/GenBank/DDBJ databases">
        <title>Draft genome sequence of Buttiauxella warmboldiae CCUG 35512.</title>
        <authorList>
            <person name="Salva-Serra F."/>
            <person name="Marathe N."/>
            <person name="Moore E."/>
            <person name="Svensson L."/>
            <person name="Engstrom-Jakobsson H."/>
        </authorList>
    </citation>
    <scope>NUCLEOTIDE SEQUENCE [LARGE SCALE GENOMIC DNA]</scope>
    <source>
        <strain evidence="1 2">CCUG 35512</strain>
    </source>
</reference>
<sequence>MNDKVVVLGAGGTVGIACVRALLRQGTSVLATGRHLPQLYSRFAHLASTRLNFAELDLLADTPWPAEVCACRRFVQCAGPSYRLIDRVAAQLLAQCGAPGLFIEPGGDAATISRWHAPLATAGWTGLFGAGIQPGLVGVMVRALSSRFMHPEGLEVATFAGGLQPLTPAGLKEYLQAVNARTGHPGMQLCQNRWSRVENVPALPDCFPATANAHPFVDEEAALAVNVLNLRSLSGFNITDSADISRLLNEMMVAGSVPEAAPAKIADALAGRTPWFCLCAEGREESLPEQGLRTYLTCDDSYQVTGEVAAWSVMNIDSGISPGASWFSGHPQALAIWSQWEQCPPGGVRIAWQPLENRSVYEEGEL</sequence>
<evidence type="ECO:0000313" key="2">
    <source>
        <dbReference type="Proteomes" id="UP000268615"/>
    </source>
</evidence>
<dbReference type="SUPFAM" id="SSF51735">
    <property type="entry name" value="NAD(P)-binding Rossmann-fold domains"/>
    <property type="match status" value="1"/>
</dbReference>
<proteinExistence type="predicted"/>
<accession>A0A3N5D6P1</accession>
<dbReference type="AlphaFoldDB" id="A0A3N5D6P1"/>
<keyword evidence="2" id="KW-1185">Reference proteome</keyword>
<dbReference type="PROSITE" id="PS51257">
    <property type="entry name" value="PROKAR_LIPOPROTEIN"/>
    <property type="match status" value="1"/>
</dbReference>
<dbReference type="OrthoDB" id="8477818at2"/>
<dbReference type="EMBL" id="RPOH01000064">
    <property type="protein sequence ID" value="RPH24124.1"/>
    <property type="molecule type" value="Genomic_DNA"/>
</dbReference>
<name>A0A3N5D6P1_9ENTR</name>
<dbReference type="RefSeq" id="WP_124024856.1">
    <property type="nucleotide sequence ID" value="NZ_RPOH01000064.1"/>
</dbReference>
<gene>
    <name evidence="1" type="ORF">EHN07_14780</name>
</gene>
<organism evidence="1 2">
    <name type="scientific">Buttiauxella warmboldiae</name>
    <dbReference type="NCBI Taxonomy" id="82993"/>
    <lineage>
        <taxon>Bacteria</taxon>
        <taxon>Pseudomonadati</taxon>
        <taxon>Pseudomonadota</taxon>
        <taxon>Gammaproteobacteria</taxon>
        <taxon>Enterobacterales</taxon>
        <taxon>Enterobacteriaceae</taxon>
        <taxon>Buttiauxella</taxon>
    </lineage>
</organism>
<dbReference type="InterPro" id="IPR036291">
    <property type="entry name" value="NAD(P)-bd_dom_sf"/>
</dbReference>
<comment type="caution">
    <text evidence="1">The sequence shown here is derived from an EMBL/GenBank/DDBJ whole genome shotgun (WGS) entry which is preliminary data.</text>
</comment>
<dbReference type="Gene3D" id="3.40.50.720">
    <property type="entry name" value="NAD(P)-binding Rossmann-like Domain"/>
    <property type="match status" value="1"/>
</dbReference>
<evidence type="ECO:0000313" key="1">
    <source>
        <dbReference type="EMBL" id="RPH24124.1"/>
    </source>
</evidence>
<dbReference type="Proteomes" id="UP000268615">
    <property type="component" value="Unassembled WGS sequence"/>
</dbReference>
<protein>
    <recommendedName>
        <fullName evidence="3">Saccharopine dehydrogenase</fullName>
    </recommendedName>
</protein>
<evidence type="ECO:0008006" key="3">
    <source>
        <dbReference type="Google" id="ProtNLM"/>
    </source>
</evidence>